<evidence type="ECO:0000313" key="6">
    <source>
        <dbReference type="Proteomes" id="UP000886595"/>
    </source>
</evidence>
<comment type="caution">
    <text evidence="5">The sequence shown here is derived from an EMBL/GenBank/DDBJ whole genome shotgun (WGS) entry which is preliminary data.</text>
</comment>
<evidence type="ECO:0000256" key="1">
    <source>
        <dbReference type="ARBA" id="ARBA00022603"/>
    </source>
</evidence>
<dbReference type="PANTHER" id="PTHR44307">
    <property type="entry name" value="PHOSPHOETHANOLAMINE METHYLTRANSFERASE"/>
    <property type="match status" value="1"/>
</dbReference>
<dbReference type="GO" id="GO:0000234">
    <property type="term" value="F:phosphoethanolamine N-methyltransferase activity"/>
    <property type="evidence" value="ECO:0007669"/>
    <property type="project" value="UniProtKB-EC"/>
</dbReference>
<keyword evidence="1" id="KW-0489">Methyltransferase</keyword>
<accession>A0A8X7S953</accession>
<keyword evidence="6" id="KW-1185">Reference proteome</keyword>
<dbReference type="PANTHER" id="PTHR44307:SF2">
    <property type="entry name" value="PHOSPHOETHANOLAMINE METHYLTRANSFERASE ISOFORM X1"/>
    <property type="match status" value="1"/>
</dbReference>
<evidence type="ECO:0000256" key="3">
    <source>
        <dbReference type="ARBA" id="ARBA00047619"/>
    </source>
</evidence>
<comment type="catalytic activity">
    <reaction evidence="3">
        <text>N,N-dimethylethanolamine phosphate + S-adenosyl-L-methionine = phosphocholine + S-adenosyl-L-homocysteine + H(+)</text>
        <dbReference type="Rhea" id="RHEA:25325"/>
        <dbReference type="ChEBI" id="CHEBI:15378"/>
        <dbReference type="ChEBI" id="CHEBI:57856"/>
        <dbReference type="ChEBI" id="CHEBI:58641"/>
        <dbReference type="ChEBI" id="CHEBI:59789"/>
        <dbReference type="ChEBI" id="CHEBI:295975"/>
        <dbReference type="EC" id="2.1.1.103"/>
    </reaction>
    <physiologicalReaction direction="left-to-right" evidence="3">
        <dbReference type="Rhea" id="RHEA:25326"/>
    </physiologicalReaction>
</comment>
<dbReference type="Proteomes" id="UP000886595">
    <property type="component" value="Unassembled WGS sequence"/>
</dbReference>
<name>A0A8X7S953_BRACI</name>
<proteinExistence type="predicted"/>
<reference evidence="5 6" key="1">
    <citation type="submission" date="2020-02" db="EMBL/GenBank/DDBJ databases">
        <authorList>
            <person name="Ma Q."/>
            <person name="Huang Y."/>
            <person name="Song X."/>
            <person name="Pei D."/>
        </authorList>
    </citation>
    <scope>NUCLEOTIDE SEQUENCE [LARGE SCALE GENOMIC DNA]</scope>
    <source>
        <strain evidence="5">Sxm20200214</strain>
        <tissue evidence="5">Leaf</tissue>
    </source>
</reference>
<evidence type="ECO:0000313" key="5">
    <source>
        <dbReference type="EMBL" id="KAG2301931.1"/>
    </source>
</evidence>
<protein>
    <submittedName>
        <fullName evidence="5">Uncharacterized protein</fullName>
    </submittedName>
</protein>
<sequence length="120" mass="13043">MASKVSDPRGIAVYGATSLTSSQPLSRQGVGSSGYVPNSASHQKGNLVKGQVLFSVGNCKVKQLFDMLLHNSCDTILHIQENPALSRNFFKWLKPGGKDLISDYCKSSETTSPEFSEYIN</sequence>
<keyword evidence="2" id="KW-0808">Transferase</keyword>
<evidence type="ECO:0000256" key="4">
    <source>
        <dbReference type="ARBA" id="ARBA00047841"/>
    </source>
</evidence>
<dbReference type="AlphaFoldDB" id="A0A8X7S953"/>
<dbReference type="EMBL" id="JAAMPC010000007">
    <property type="protein sequence ID" value="KAG2301931.1"/>
    <property type="molecule type" value="Genomic_DNA"/>
</dbReference>
<comment type="catalytic activity">
    <reaction evidence="4">
        <text>N-methylethanolamine phosphate + S-adenosyl-L-methionine = N,N-dimethylethanolamine phosphate + S-adenosyl-L-homocysteine + H(+)</text>
        <dbReference type="Rhea" id="RHEA:25321"/>
        <dbReference type="ChEBI" id="CHEBI:15378"/>
        <dbReference type="ChEBI" id="CHEBI:57781"/>
        <dbReference type="ChEBI" id="CHEBI:57856"/>
        <dbReference type="ChEBI" id="CHEBI:58641"/>
        <dbReference type="ChEBI" id="CHEBI:59789"/>
        <dbReference type="EC" id="2.1.1.103"/>
    </reaction>
    <physiologicalReaction direction="left-to-right" evidence="4">
        <dbReference type="Rhea" id="RHEA:25322"/>
    </physiologicalReaction>
</comment>
<dbReference type="GO" id="GO:0032259">
    <property type="term" value="P:methylation"/>
    <property type="evidence" value="ECO:0007669"/>
    <property type="project" value="UniProtKB-KW"/>
</dbReference>
<gene>
    <name evidence="5" type="ORF">Bca52824_030582</name>
</gene>
<dbReference type="OrthoDB" id="1712915at2759"/>
<organism evidence="5 6">
    <name type="scientific">Brassica carinata</name>
    <name type="common">Ethiopian mustard</name>
    <name type="synonym">Abyssinian cabbage</name>
    <dbReference type="NCBI Taxonomy" id="52824"/>
    <lineage>
        <taxon>Eukaryota</taxon>
        <taxon>Viridiplantae</taxon>
        <taxon>Streptophyta</taxon>
        <taxon>Embryophyta</taxon>
        <taxon>Tracheophyta</taxon>
        <taxon>Spermatophyta</taxon>
        <taxon>Magnoliopsida</taxon>
        <taxon>eudicotyledons</taxon>
        <taxon>Gunneridae</taxon>
        <taxon>Pentapetalae</taxon>
        <taxon>rosids</taxon>
        <taxon>malvids</taxon>
        <taxon>Brassicales</taxon>
        <taxon>Brassicaceae</taxon>
        <taxon>Brassiceae</taxon>
        <taxon>Brassica</taxon>
    </lineage>
</organism>
<evidence type="ECO:0000256" key="2">
    <source>
        <dbReference type="ARBA" id="ARBA00022679"/>
    </source>
</evidence>